<gene>
    <name evidence="3" type="ordered locus">Tbd_0986</name>
</gene>
<reference evidence="3 4" key="1">
    <citation type="journal article" date="2006" name="J. Bacteriol.">
        <title>The genome sequence of the obligately chemolithoautotrophic, facultatively anaerobic bacterium Thiobacillus denitrificans.</title>
        <authorList>
            <person name="Beller H.R."/>
            <person name="Chain P.S."/>
            <person name="Letain T.E."/>
            <person name="Chakicherla A."/>
            <person name="Larimer F.W."/>
            <person name="Richardson P.M."/>
            <person name="Coleman M.A."/>
            <person name="Wood A.P."/>
            <person name="Kelly D.P."/>
        </authorList>
    </citation>
    <scope>NUCLEOTIDE SEQUENCE [LARGE SCALE GENOMIC DNA]</scope>
    <source>
        <strain evidence="3 4">ATCC 25259</strain>
    </source>
</reference>
<accession>Q3SK53</accession>
<feature type="signal peptide" evidence="1">
    <location>
        <begin position="1"/>
        <end position="19"/>
    </location>
</feature>
<keyword evidence="4" id="KW-1185">Reference proteome</keyword>
<protein>
    <recommendedName>
        <fullName evidence="2">DUF302 domain-containing protein</fullName>
    </recommendedName>
</protein>
<dbReference type="InterPro" id="IPR035923">
    <property type="entry name" value="TT1751-like_sf"/>
</dbReference>
<sequence>MMRPALFTLAALFASVALAAPPAEAPAEAHPQSTPWIDVTPTPYGPLMRQQAAPPPYRDYQMNRVLTPEEKQRWRELTMPVIAHMMQMDAREAMNYFAAKYKAKPGVSFDEVVESMMLRANQVNLKFVGSNLIWKEFRSVLNDETAPRIEVFSFCDIAVGRDLLRLIPEMAVFLPCRIAVMEDADKNIWVMTLDWDLIWLDQAGKQAGITPELREGARVVREKLDSVMRAGANGEL</sequence>
<dbReference type="eggNOG" id="COG3439">
    <property type="taxonomic scope" value="Bacteria"/>
</dbReference>
<name>Q3SK53_THIDA</name>
<dbReference type="InterPro" id="IPR005180">
    <property type="entry name" value="DUF302"/>
</dbReference>
<dbReference type="Gene3D" id="3.30.310.70">
    <property type="entry name" value="TT1751-like domain"/>
    <property type="match status" value="1"/>
</dbReference>
<evidence type="ECO:0000313" key="4">
    <source>
        <dbReference type="Proteomes" id="UP000008291"/>
    </source>
</evidence>
<dbReference type="AlphaFoldDB" id="Q3SK53"/>
<evidence type="ECO:0000259" key="2">
    <source>
        <dbReference type="Pfam" id="PF03625"/>
    </source>
</evidence>
<dbReference type="SUPFAM" id="SSF103247">
    <property type="entry name" value="TT1751-like"/>
    <property type="match status" value="1"/>
</dbReference>
<dbReference type="STRING" id="292415.Tbd_0986"/>
<dbReference type="KEGG" id="tbd:Tbd_0986"/>
<proteinExistence type="predicted"/>
<keyword evidence="1" id="KW-0732">Signal</keyword>
<feature type="domain" description="DUF302" evidence="2">
    <location>
        <begin position="145"/>
        <end position="194"/>
    </location>
</feature>
<dbReference type="RefSeq" id="WP_011311498.1">
    <property type="nucleotide sequence ID" value="NC_007404.1"/>
</dbReference>
<dbReference type="Proteomes" id="UP000008291">
    <property type="component" value="Chromosome"/>
</dbReference>
<organism evidence="3 4">
    <name type="scientific">Thiobacillus denitrificans (strain ATCC 25259 / T1)</name>
    <dbReference type="NCBI Taxonomy" id="292415"/>
    <lineage>
        <taxon>Bacteria</taxon>
        <taxon>Pseudomonadati</taxon>
        <taxon>Pseudomonadota</taxon>
        <taxon>Betaproteobacteria</taxon>
        <taxon>Nitrosomonadales</taxon>
        <taxon>Thiobacillaceae</taxon>
        <taxon>Thiobacillus</taxon>
    </lineage>
</organism>
<dbReference type="EMBL" id="CP000116">
    <property type="protein sequence ID" value="AAZ96939.1"/>
    <property type="molecule type" value="Genomic_DNA"/>
</dbReference>
<evidence type="ECO:0000313" key="3">
    <source>
        <dbReference type="EMBL" id="AAZ96939.1"/>
    </source>
</evidence>
<dbReference type="CDD" id="cd14797">
    <property type="entry name" value="DUF302"/>
    <property type="match status" value="1"/>
</dbReference>
<dbReference type="Pfam" id="PF03625">
    <property type="entry name" value="DUF302"/>
    <property type="match status" value="1"/>
</dbReference>
<evidence type="ECO:0000256" key="1">
    <source>
        <dbReference type="SAM" id="SignalP"/>
    </source>
</evidence>
<dbReference type="HOGENOM" id="CLU_1174996_0_0_4"/>
<feature type="chain" id="PRO_5004229050" description="DUF302 domain-containing protein" evidence="1">
    <location>
        <begin position="20"/>
        <end position="236"/>
    </location>
</feature>